<evidence type="ECO:0000313" key="2">
    <source>
        <dbReference type="Proteomes" id="UP000000238"/>
    </source>
</evidence>
<sequence>MAASFGDLAAGDTLDIFGEEDLADGCFNAETIFIY</sequence>
<name>Q2SEM0_HAHCH</name>
<reference evidence="1 2" key="1">
    <citation type="journal article" date="2005" name="Nucleic Acids Res.">
        <title>Genomic blueprint of Hahella chejuensis, a marine microbe producing an algicidal agent.</title>
        <authorList>
            <person name="Jeong H."/>
            <person name="Yim J.H."/>
            <person name="Lee C."/>
            <person name="Choi S.-H."/>
            <person name="Park Y.K."/>
            <person name="Yoon S.H."/>
            <person name="Hur C.-G."/>
            <person name="Kang H.-Y."/>
            <person name="Kim D."/>
            <person name="Lee H.H."/>
            <person name="Park K.H."/>
            <person name="Park S.-H."/>
            <person name="Park H.-S."/>
            <person name="Lee H.K."/>
            <person name="Oh T.K."/>
            <person name="Kim J.F."/>
        </authorList>
    </citation>
    <scope>NUCLEOTIDE SEQUENCE [LARGE SCALE GENOMIC DNA]</scope>
    <source>
        <strain evidence="1 2">KCTC 2396</strain>
    </source>
</reference>
<dbReference type="EMBL" id="CP000155">
    <property type="protein sequence ID" value="ABC30904.1"/>
    <property type="molecule type" value="Genomic_DNA"/>
</dbReference>
<evidence type="ECO:0000313" key="1">
    <source>
        <dbReference type="EMBL" id="ABC30904.1"/>
    </source>
</evidence>
<dbReference type="HOGENOM" id="CLU_3365264_0_0_6"/>
<dbReference type="STRING" id="349521.HCH_04197"/>
<accession>Q2SEM0</accession>
<dbReference type="AlphaFoldDB" id="Q2SEM0"/>
<dbReference type="KEGG" id="hch:HCH_04197"/>
<dbReference type="Proteomes" id="UP000000238">
    <property type="component" value="Chromosome"/>
</dbReference>
<keyword evidence="2" id="KW-1185">Reference proteome</keyword>
<proteinExistence type="predicted"/>
<protein>
    <submittedName>
        <fullName evidence="1">Uncharacterized protein</fullName>
    </submittedName>
</protein>
<gene>
    <name evidence="1" type="ordered locus">HCH_04197</name>
</gene>
<organism evidence="1 2">
    <name type="scientific">Hahella chejuensis (strain KCTC 2396)</name>
    <dbReference type="NCBI Taxonomy" id="349521"/>
    <lineage>
        <taxon>Bacteria</taxon>
        <taxon>Pseudomonadati</taxon>
        <taxon>Pseudomonadota</taxon>
        <taxon>Gammaproteobacteria</taxon>
        <taxon>Oceanospirillales</taxon>
        <taxon>Hahellaceae</taxon>
        <taxon>Hahella</taxon>
    </lineage>
</organism>